<name>A0ABN6XD34_9CELL</name>
<dbReference type="Gene3D" id="3.40.50.720">
    <property type="entry name" value="NAD(P)-binding Rossmann-like Domain"/>
    <property type="match status" value="1"/>
</dbReference>
<reference evidence="6" key="1">
    <citation type="journal article" date="2019" name="Int. J. Syst. Evol. Microbiol.">
        <title>The Global Catalogue of Microorganisms (GCM) 10K type strain sequencing project: providing services to taxonomists for standard genome sequencing and annotation.</title>
        <authorList>
            <consortium name="The Broad Institute Genomics Platform"/>
            <consortium name="The Broad Institute Genome Sequencing Center for Infectious Disease"/>
            <person name="Wu L."/>
            <person name="Ma J."/>
        </authorList>
    </citation>
    <scope>NUCLEOTIDE SEQUENCE [LARGE SCALE GENOMIC DNA]</scope>
    <source>
        <strain evidence="6">NBRC 108565</strain>
    </source>
</reference>
<dbReference type="PANTHER" id="PTHR43818">
    <property type="entry name" value="BCDNA.GH03377"/>
    <property type="match status" value="1"/>
</dbReference>
<feature type="domain" description="GFO/IDH/MocA-like oxidoreductase" evidence="4">
    <location>
        <begin position="160"/>
        <end position="291"/>
    </location>
</feature>
<evidence type="ECO:0000259" key="4">
    <source>
        <dbReference type="Pfam" id="PF22725"/>
    </source>
</evidence>
<feature type="domain" description="Gfo/Idh/MocA-like oxidoreductase N-terminal" evidence="3">
    <location>
        <begin position="14"/>
        <end position="151"/>
    </location>
</feature>
<evidence type="ECO:0000256" key="2">
    <source>
        <dbReference type="ARBA" id="ARBA00023027"/>
    </source>
</evidence>
<dbReference type="Pfam" id="PF22725">
    <property type="entry name" value="GFO_IDH_MocA_C3"/>
    <property type="match status" value="1"/>
</dbReference>
<evidence type="ECO:0000256" key="1">
    <source>
        <dbReference type="ARBA" id="ARBA00023002"/>
    </source>
</evidence>
<dbReference type="RefSeq" id="WP_286218528.1">
    <property type="nucleotide sequence ID" value="NZ_AP027729.1"/>
</dbReference>
<proteinExistence type="predicted"/>
<evidence type="ECO:0000313" key="5">
    <source>
        <dbReference type="EMBL" id="BDZ41363.1"/>
    </source>
</evidence>
<dbReference type="InterPro" id="IPR055170">
    <property type="entry name" value="GFO_IDH_MocA-like_dom"/>
</dbReference>
<gene>
    <name evidence="5" type="ORF">GCM10025865_06620</name>
</gene>
<dbReference type="EMBL" id="AP027729">
    <property type="protein sequence ID" value="BDZ41363.1"/>
    <property type="molecule type" value="Genomic_DNA"/>
</dbReference>
<dbReference type="InterPro" id="IPR036291">
    <property type="entry name" value="NAD(P)-bd_dom_sf"/>
</dbReference>
<dbReference type="Gene3D" id="3.30.360.10">
    <property type="entry name" value="Dihydrodipicolinate Reductase, domain 2"/>
    <property type="match status" value="1"/>
</dbReference>
<keyword evidence="6" id="KW-1185">Reference proteome</keyword>
<dbReference type="InterPro" id="IPR000683">
    <property type="entry name" value="Gfo/Idh/MocA-like_OxRdtase_N"/>
</dbReference>
<evidence type="ECO:0000313" key="6">
    <source>
        <dbReference type="Proteomes" id="UP001321475"/>
    </source>
</evidence>
<dbReference type="PANTHER" id="PTHR43818:SF11">
    <property type="entry name" value="BCDNA.GH03377"/>
    <property type="match status" value="1"/>
</dbReference>
<keyword evidence="1" id="KW-0560">Oxidoreductase</keyword>
<keyword evidence="2" id="KW-0520">NAD</keyword>
<dbReference type="Proteomes" id="UP001321475">
    <property type="component" value="Chromosome"/>
</dbReference>
<sequence length="403" mass="42816">MSGSGARPPLPPAVAIVGIHGHGASHVRRARALEERGVLRLCALVDPRPDESSAVPATGGVGALRHGEHATGDAIPWFPTLGDLLSAPEPEVRPDVVVLSTPIPTHLALASAAMRAGVDVLLEKPTTASLAEHAELVAVAQETGRLCQVGFQTFASHAVAAVEQAVREGQIGEVTGVGAVGTWVRTTGYWQRAPWAGKRRTGGRDVVDGVVTNPLAHAVATALRIAGATTTADVSDVDVDLFHANPIEADDTSSVRVTTRSGLRCGFGLTLCAPERTPATIVVHGTEGRIELAYETDRVRVVTGSVDLDKQYGRDELLEDLLAARREPGRRLACDVRDTGAFMRVMEAVRTAPEPRQIAAEHITWHGEGADRHPVVTDVARWCERVAVQHRTFTELGAPWAHA</sequence>
<organism evidence="5 6">
    <name type="scientific">Paraoerskovia sediminicola</name>
    <dbReference type="NCBI Taxonomy" id="1138587"/>
    <lineage>
        <taxon>Bacteria</taxon>
        <taxon>Bacillati</taxon>
        <taxon>Actinomycetota</taxon>
        <taxon>Actinomycetes</taxon>
        <taxon>Micrococcales</taxon>
        <taxon>Cellulomonadaceae</taxon>
        <taxon>Paraoerskovia</taxon>
    </lineage>
</organism>
<accession>A0ABN6XD34</accession>
<dbReference type="Pfam" id="PF01408">
    <property type="entry name" value="GFO_IDH_MocA"/>
    <property type="match status" value="1"/>
</dbReference>
<dbReference type="InterPro" id="IPR050463">
    <property type="entry name" value="Gfo/Idh/MocA_oxidrdct_glycsds"/>
</dbReference>
<dbReference type="SUPFAM" id="SSF51735">
    <property type="entry name" value="NAD(P)-binding Rossmann-fold domains"/>
    <property type="match status" value="1"/>
</dbReference>
<evidence type="ECO:0000259" key="3">
    <source>
        <dbReference type="Pfam" id="PF01408"/>
    </source>
</evidence>
<protein>
    <submittedName>
        <fullName evidence="5">Oxidoreductase</fullName>
    </submittedName>
</protein>
<dbReference type="SUPFAM" id="SSF55347">
    <property type="entry name" value="Glyceraldehyde-3-phosphate dehydrogenase-like, C-terminal domain"/>
    <property type="match status" value="1"/>
</dbReference>